<evidence type="ECO:0000313" key="6">
    <source>
        <dbReference type="Proteomes" id="UP000046393"/>
    </source>
</evidence>
<dbReference type="GO" id="GO:0005615">
    <property type="term" value="C:extracellular space"/>
    <property type="evidence" value="ECO:0007669"/>
    <property type="project" value="TreeGrafter"/>
</dbReference>
<evidence type="ECO:0000256" key="1">
    <source>
        <dbReference type="ARBA" id="ARBA00004613"/>
    </source>
</evidence>
<evidence type="ECO:0000313" key="7">
    <source>
        <dbReference type="WBParaSite" id="SMUV_0000274301-mRNA-1"/>
    </source>
</evidence>
<dbReference type="InterPro" id="IPR051998">
    <property type="entry name" value="Meteorin-like"/>
</dbReference>
<keyword evidence="3" id="KW-0964">Secreted</keyword>
<evidence type="ECO:0000256" key="3">
    <source>
        <dbReference type="ARBA" id="ARBA00022525"/>
    </source>
</evidence>
<comment type="subcellular location">
    <subcellularLocation>
        <location evidence="1">Secreted</location>
    </subcellularLocation>
</comment>
<name>A0A0N5AES3_9BILA</name>
<evidence type="ECO:0000256" key="5">
    <source>
        <dbReference type="ARBA" id="ARBA00023157"/>
    </source>
</evidence>
<evidence type="ECO:0000256" key="4">
    <source>
        <dbReference type="ARBA" id="ARBA00022729"/>
    </source>
</evidence>
<proteinExistence type="inferred from homology"/>
<evidence type="ECO:0000256" key="2">
    <source>
        <dbReference type="ARBA" id="ARBA00005669"/>
    </source>
</evidence>
<organism evidence="6 7">
    <name type="scientific">Syphacia muris</name>
    <dbReference type="NCBI Taxonomy" id="451379"/>
    <lineage>
        <taxon>Eukaryota</taxon>
        <taxon>Metazoa</taxon>
        <taxon>Ecdysozoa</taxon>
        <taxon>Nematoda</taxon>
        <taxon>Chromadorea</taxon>
        <taxon>Rhabditida</taxon>
        <taxon>Spirurina</taxon>
        <taxon>Oxyuridomorpha</taxon>
        <taxon>Oxyuroidea</taxon>
        <taxon>Oxyuridae</taxon>
        <taxon>Syphacia</taxon>
    </lineage>
</organism>
<comment type="similarity">
    <text evidence="2">Belongs to the meteorin family.</text>
</comment>
<keyword evidence="4" id="KW-0732">Signal</keyword>
<dbReference type="Proteomes" id="UP000046393">
    <property type="component" value="Unplaced"/>
</dbReference>
<accession>A0A0N5AES3</accession>
<dbReference type="PANTHER" id="PTHR28593">
    <property type="entry name" value="METEORIN-LIKE PROTEIN"/>
    <property type="match status" value="1"/>
</dbReference>
<dbReference type="WBParaSite" id="SMUV_0000274301-mRNA-1">
    <property type="protein sequence ID" value="SMUV_0000274301-mRNA-1"/>
    <property type="gene ID" value="SMUV_0000274301"/>
</dbReference>
<dbReference type="STRING" id="451379.A0A0N5AES3"/>
<keyword evidence="6" id="KW-1185">Reference proteome</keyword>
<dbReference type="PANTHER" id="PTHR28593:SF3">
    <property type="entry name" value="METEORIN-LIKE PROTEIN"/>
    <property type="match status" value="1"/>
</dbReference>
<sequence>MQRRRNLIDGQTSVLIYFHLLPFTGHTKSAPRGDSNDKVVQILTLSCDRGVIQWSQPSGALQIRFKPRRTVPVSKLCLRIDTLNDELVTARVTDHKGEVSKRIPARTVLCVNNEHFKLLIVESKNPNPWTKPVLARILYEMSTVDLKSYHQKKTGEFSFAKNFKESVPVLAVKAYVAGYNHCKQCTVQDIADTFCKADLVFEAQRSQIKSKLATIIVKRIIRRPLFYAEIVNHQKSLEIALDCFFKNIQESRIIIAETLLGNVSIMCAPTVQYFQKAIKLLGDNAPCQMT</sequence>
<protein>
    <submittedName>
        <fullName evidence="7">Myosin motor domain-containing protein</fullName>
    </submittedName>
</protein>
<reference evidence="7" key="1">
    <citation type="submission" date="2017-02" db="UniProtKB">
        <authorList>
            <consortium name="WormBaseParasite"/>
        </authorList>
    </citation>
    <scope>IDENTIFICATION</scope>
</reference>
<dbReference type="AlphaFoldDB" id="A0A0N5AES3"/>
<dbReference type="GO" id="GO:0005179">
    <property type="term" value="F:hormone activity"/>
    <property type="evidence" value="ECO:0007669"/>
    <property type="project" value="TreeGrafter"/>
</dbReference>
<keyword evidence="5" id="KW-1015">Disulfide bond</keyword>